<dbReference type="GeneID" id="67002470"/>
<dbReference type="OrthoDB" id="2506647at2759"/>
<dbReference type="PANTHER" id="PTHR11362">
    <property type="entry name" value="PHOSPHATIDYLETHANOLAMINE-BINDING PROTEIN"/>
    <property type="match status" value="1"/>
</dbReference>
<evidence type="ECO:0008006" key="3">
    <source>
        <dbReference type="Google" id="ProtNLM"/>
    </source>
</evidence>
<protein>
    <recommendedName>
        <fullName evidence="3">Phosphatidylethanolamine-binding protein</fullName>
    </recommendedName>
</protein>
<dbReference type="Gene3D" id="3.90.280.10">
    <property type="entry name" value="PEBP-like"/>
    <property type="match status" value="1"/>
</dbReference>
<dbReference type="InterPro" id="IPR035810">
    <property type="entry name" value="PEBP_euk"/>
</dbReference>
<dbReference type="GO" id="GO:0046578">
    <property type="term" value="P:regulation of Ras protein signal transduction"/>
    <property type="evidence" value="ECO:0007669"/>
    <property type="project" value="TreeGrafter"/>
</dbReference>
<gene>
    <name evidence="1" type="ORF">Asppvi_003858</name>
</gene>
<dbReference type="PANTHER" id="PTHR11362:SF78">
    <property type="entry name" value="PROTEASE INHIBITOR"/>
    <property type="match status" value="1"/>
</dbReference>
<dbReference type="SUPFAM" id="SSF49777">
    <property type="entry name" value="PEBP-like"/>
    <property type="match status" value="1"/>
</dbReference>
<accession>A0A9P3B977</accession>
<dbReference type="AlphaFoldDB" id="A0A9P3B977"/>
<sequence>MPDVSHHETVLLGLRNGIYSTLGVSLGSHRVTPGEKIDKKDTHPTPTLVAPLDLPPGAYTIICIDLDAPFISWNVLSPVAHWIQTGFKITHPDQELKSDEPAIAPWTAASPPPAAVPHRYVFFLYNQNPNSNIPLGLKEKPMGIMQRMRFDVDAMVKQLGLGDIVAANYFVSN</sequence>
<organism evidence="1 2">
    <name type="scientific">Aspergillus pseudoviridinutans</name>
    <dbReference type="NCBI Taxonomy" id="1517512"/>
    <lineage>
        <taxon>Eukaryota</taxon>
        <taxon>Fungi</taxon>
        <taxon>Dikarya</taxon>
        <taxon>Ascomycota</taxon>
        <taxon>Pezizomycotina</taxon>
        <taxon>Eurotiomycetes</taxon>
        <taxon>Eurotiomycetidae</taxon>
        <taxon>Eurotiales</taxon>
        <taxon>Aspergillaceae</taxon>
        <taxon>Aspergillus</taxon>
        <taxon>Aspergillus subgen. Fumigati</taxon>
    </lineage>
</organism>
<dbReference type="CDD" id="cd00866">
    <property type="entry name" value="PEBP_euk"/>
    <property type="match status" value="1"/>
</dbReference>
<comment type="caution">
    <text evidence="1">The sequence shown here is derived from an EMBL/GenBank/DDBJ whole genome shotgun (WGS) entry which is preliminary data.</text>
</comment>
<dbReference type="InterPro" id="IPR008914">
    <property type="entry name" value="PEBP"/>
</dbReference>
<reference evidence="1 2" key="1">
    <citation type="submission" date="2018-10" db="EMBL/GenBank/DDBJ databases">
        <title>Pan-genome distribution and transcriptional activeness of fungal secondary metabolism genes in Aspergillus section Fumigati.</title>
        <authorList>
            <person name="Takahashi H."/>
            <person name="Umemura M."/>
            <person name="Ninomiya A."/>
            <person name="Kusuya Y."/>
            <person name="Urayama S."/>
            <person name="Shimizu M."/>
            <person name="Watanabe A."/>
            <person name="Kamei K."/>
            <person name="Yaguchi T."/>
            <person name="Hagiwara D."/>
        </authorList>
    </citation>
    <scope>NUCLEOTIDE SEQUENCE [LARGE SCALE GENOMIC DNA]</scope>
    <source>
        <strain evidence="1 2">IFM 55266</strain>
    </source>
</reference>
<dbReference type="Pfam" id="PF01161">
    <property type="entry name" value="PBP"/>
    <property type="match status" value="1"/>
</dbReference>
<evidence type="ECO:0000313" key="1">
    <source>
        <dbReference type="EMBL" id="GIJ85003.1"/>
    </source>
</evidence>
<keyword evidence="2" id="KW-1185">Reference proteome</keyword>
<dbReference type="GO" id="GO:0030162">
    <property type="term" value="P:regulation of proteolysis"/>
    <property type="evidence" value="ECO:0007669"/>
    <property type="project" value="TreeGrafter"/>
</dbReference>
<dbReference type="Proteomes" id="UP001043456">
    <property type="component" value="Unassembled WGS sequence"/>
</dbReference>
<evidence type="ECO:0000313" key="2">
    <source>
        <dbReference type="Proteomes" id="UP001043456"/>
    </source>
</evidence>
<dbReference type="EMBL" id="BHVY01000003">
    <property type="protein sequence ID" value="GIJ85003.1"/>
    <property type="molecule type" value="Genomic_DNA"/>
</dbReference>
<name>A0A9P3B977_9EURO</name>
<dbReference type="GO" id="GO:0030414">
    <property type="term" value="F:peptidase inhibitor activity"/>
    <property type="evidence" value="ECO:0007669"/>
    <property type="project" value="TreeGrafter"/>
</dbReference>
<dbReference type="InterPro" id="IPR036610">
    <property type="entry name" value="PEBP-like_sf"/>
</dbReference>
<proteinExistence type="predicted"/>
<dbReference type="RefSeq" id="XP_043155750.1">
    <property type="nucleotide sequence ID" value="XM_043299815.1"/>
</dbReference>
<dbReference type="GO" id="GO:0005543">
    <property type="term" value="F:phospholipid binding"/>
    <property type="evidence" value="ECO:0007669"/>
    <property type="project" value="TreeGrafter"/>
</dbReference>